<dbReference type="PANTHER" id="PTHR34039:SF1">
    <property type="entry name" value="UPF0102 PROTEIN YRAN"/>
    <property type="match status" value="1"/>
</dbReference>
<accession>A0A7V3RFM2</accession>
<evidence type="ECO:0000313" key="3">
    <source>
        <dbReference type="EMBL" id="HGE75657.1"/>
    </source>
</evidence>
<sequence length="112" mass="12940">MQNEGKIGEDIACEYLEMLHYKILKRNFRTRLGEIDIIAKDKKDLVFVEVKYGSADAYMRVDGKKFEKIVYTAEKFIKDYGALGSKRYRIDVISVSKDGTVDHFIDIASEFS</sequence>
<reference evidence="3" key="1">
    <citation type="journal article" date="2020" name="mSystems">
        <title>Genome- and Community-Level Interaction Insights into Carbon Utilization and Element Cycling Functions of Hydrothermarchaeota in Hydrothermal Sediment.</title>
        <authorList>
            <person name="Zhou Z."/>
            <person name="Liu Y."/>
            <person name="Xu W."/>
            <person name="Pan J."/>
            <person name="Luo Z.H."/>
            <person name="Li M."/>
        </authorList>
    </citation>
    <scope>NUCLEOTIDE SEQUENCE [LARGE SCALE GENOMIC DNA]</scope>
    <source>
        <strain evidence="3">SpSt-966</strain>
    </source>
</reference>
<comment type="similarity">
    <text evidence="1 2">Belongs to the UPF0102 family.</text>
</comment>
<evidence type="ECO:0000256" key="2">
    <source>
        <dbReference type="HAMAP-Rule" id="MF_00048"/>
    </source>
</evidence>
<comment type="caution">
    <text evidence="3">The sequence shown here is derived from an EMBL/GenBank/DDBJ whole genome shotgun (WGS) entry which is preliminary data.</text>
</comment>
<evidence type="ECO:0000256" key="1">
    <source>
        <dbReference type="ARBA" id="ARBA00006738"/>
    </source>
</evidence>
<gene>
    <name evidence="3" type="ORF">ENX73_05985</name>
</gene>
<dbReference type="GO" id="GO:0003676">
    <property type="term" value="F:nucleic acid binding"/>
    <property type="evidence" value="ECO:0007669"/>
    <property type="project" value="InterPro"/>
</dbReference>
<dbReference type="InterPro" id="IPR003509">
    <property type="entry name" value="UPF0102_YraN-like"/>
</dbReference>
<dbReference type="GO" id="GO:0004519">
    <property type="term" value="F:endonuclease activity"/>
    <property type="evidence" value="ECO:0007669"/>
    <property type="project" value="UniProtKB-KW"/>
</dbReference>
<keyword evidence="3" id="KW-0255">Endonuclease</keyword>
<keyword evidence="3" id="KW-0540">Nuclease</keyword>
<dbReference type="InterPro" id="IPR011335">
    <property type="entry name" value="Restrct_endonuc-II-like"/>
</dbReference>
<keyword evidence="3" id="KW-0378">Hydrolase</keyword>
<proteinExistence type="inferred from homology"/>
<dbReference type="HAMAP" id="MF_00048">
    <property type="entry name" value="UPF0102"/>
    <property type="match status" value="1"/>
</dbReference>
<dbReference type="Gene3D" id="3.40.1350.10">
    <property type="match status" value="1"/>
</dbReference>
<dbReference type="PANTHER" id="PTHR34039">
    <property type="entry name" value="UPF0102 PROTEIN YRAN"/>
    <property type="match status" value="1"/>
</dbReference>
<dbReference type="AlphaFoldDB" id="A0A7V3RFM2"/>
<dbReference type="EMBL" id="DTPE01000237">
    <property type="protein sequence ID" value="HGE75657.1"/>
    <property type="molecule type" value="Genomic_DNA"/>
</dbReference>
<name>A0A7V3RFM2_9BACT</name>
<organism evidence="3">
    <name type="scientific">Mesoaciditoga lauensis</name>
    <dbReference type="NCBI Taxonomy" id="1495039"/>
    <lineage>
        <taxon>Bacteria</taxon>
        <taxon>Thermotogati</taxon>
        <taxon>Thermotogota</taxon>
        <taxon>Thermotogae</taxon>
        <taxon>Mesoaciditogales</taxon>
        <taxon>Mesoaciditogaceae</taxon>
        <taxon>Mesoaciditoga</taxon>
    </lineage>
</organism>
<protein>
    <recommendedName>
        <fullName evidence="2">UPF0102 protein ENX73_05985</fullName>
    </recommendedName>
</protein>
<dbReference type="SUPFAM" id="SSF52980">
    <property type="entry name" value="Restriction endonuclease-like"/>
    <property type="match status" value="1"/>
</dbReference>
<dbReference type="Pfam" id="PF02021">
    <property type="entry name" value="UPF0102"/>
    <property type="match status" value="1"/>
</dbReference>
<dbReference type="InterPro" id="IPR011856">
    <property type="entry name" value="tRNA_endonuc-like_dom_sf"/>
</dbReference>